<feature type="modified residue" description="4-aspartylphosphate" evidence="6">
    <location>
        <position position="51"/>
    </location>
</feature>
<keyword evidence="3" id="KW-0805">Transcription regulation</keyword>
<evidence type="ECO:0000259" key="8">
    <source>
        <dbReference type="PROSITE" id="PS50110"/>
    </source>
</evidence>
<evidence type="ECO:0000256" key="4">
    <source>
        <dbReference type="ARBA" id="ARBA00023125"/>
    </source>
</evidence>
<feature type="domain" description="Response regulatory" evidence="8">
    <location>
        <begin position="2"/>
        <end position="116"/>
    </location>
</feature>
<dbReference type="SUPFAM" id="SSF52172">
    <property type="entry name" value="CheY-like"/>
    <property type="match status" value="1"/>
</dbReference>
<dbReference type="PROSITE" id="PS50110">
    <property type="entry name" value="RESPONSE_REGULATORY"/>
    <property type="match status" value="1"/>
</dbReference>
<dbReference type="Gene3D" id="3.40.50.2300">
    <property type="match status" value="1"/>
</dbReference>
<dbReference type="PANTHER" id="PTHR48111:SF1">
    <property type="entry name" value="TWO-COMPONENT RESPONSE REGULATOR ORR33"/>
    <property type="match status" value="1"/>
</dbReference>
<evidence type="ECO:0000256" key="6">
    <source>
        <dbReference type="PROSITE-ProRule" id="PRU00169"/>
    </source>
</evidence>
<dbReference type="InterPro" id="IPR001867">
    <property type="entry name" value="OmpR/PhoB-type_DNA-bd"/>
</dbReference>
<dbReference type="SMART" id="SM00862">
    <property type="entry name" value="Trans_reg_C"/>
    <property type="match status" value="1"/>
</dbReference>
<dbReference type="EMBL" id="JBHLYQ010000096">
    <property type="protein sequence ID" value="MFC0082385.1"/>
    <property type="molecule type" value="Genomic_DNA"/>
</dbReference>
<dbReference type="Proteomes" id="UP001589788">
    <property type="component" value="Unassembled WGS sequence"/>
</dbReference>
<keyword evidence="11" id="KW-1185">Reference proteome</keyword>
<gene>
    <name evidence="10" type="ORF">ACFFRE_09550</name>
</gene>
<dbReference type="InterPro" id="IPR011006">
    <property type="entry name" value="CheY-like_superfamily"/>
</dbReference>
<name>A0ABV6C3W5_9ACTN</name>
<evidence type="ECO:0000256" key="3">
    <source>
        <dbReference type="ARBA" id="ARBA00023015"/>
    </source>
</evidence>
<evidence type="ECO:0000313" key="10">
    <source>
        <dbReference type="EMBL" id="MFC0082385.1"/>
    </source>
</evidence>
<keyword evidence="2" id="KW-0902">Two-component regulatory system</keyword>
<dbReference type="Pfam" id="PF00486">
    <property type="entry name" value="Trans_reg_C"/>
    <property type="match status" value="1"/>
</dbReference>
<reference evidence="10 11" key="1">
    <citation type="submission" date="2024-09" db="EMBL/GenBank/DDBJ databases">
        <authorList>
            <person name="Sun Q."/>
            <person name="Mori K."/>
        </authorList>
    </citation>
    <scope>NUCLEOTIDE SEQUENCE [LARGE SCALE GENOMIC DNA]</scope>
    <source>
        <strain evidence="10 11">JCM 15389</strain>
    </source>
</reference>
<dbReference type="InterPro" id="IPR036388">
    <property type="entry name" value="WH-like_DNA-bd_sf"/>
</dbReference>
<evidence type="ECO:0000259" key="9">
    <source>
        <dbReference type="PROSITE" id="PS51755"/>
    </source>
</evidence>
<keyword evidence="1 6" id="KW-0597">Phosphoprotein</keyword>
<keyword evidence="5" id="KW-0804">Transcription</keyword>
<protein>
    <submittedName>
        <fullName evidence="10">Response regulator transcription factor</fullName>
    </submittedName>
</protein>
<sequence length="227" mass="24812">MRLLLAEDDVALRSVLARGLQEQGYVVDAVGDGETALRYARAHDYAVAVVDWRMPVLSGLDLVRELRRRRSTIPVLMLTARDAPADRVAGLDAGADDYLVKPFDLDELFARLRALQRRPAVLAAPVLSVGDLVLDPATRQVRAAGRDPGLTPIEMGILELLLRRSPGVVGRRAIAVHVWEDEADTLGSNTIDVHMARLRAKLAGARVRVQTVRGVGYRLVPEDDDGS</sequence>
<evidence type="ECO:0000256" key="2">
    <source>
        <dbReference type="ARBA" id="ARBA00023012"/>
    </source>
</evidence>
<feature type="domain" description="OmpR/PhoB-type" evidence="9">
    <location>
        <begin position="124"/>
        <end position="221"/>
    </location>
</feature>
<proteinExistence type="predicted"/>
<comment type="caution">
    <text evidence="10">The sequence shown here is derived from an EMBL/GenBank/DDBJ whole genome shotgun (WGS) entry which is preliminary data.</text>
</comment>
<dbReference type="SMART" id="SM00448">
    <property type="entry name" value="REC"/>
    <property type="match status" value="1"/>
</dbReference>
<organism evidence="10 11">
    <name type="scientific">Aciditerrimonas ferrireducens</name>
    <dbReference type="NCBI Taxonomy" id="667306"/>
    <lineage>
        <taxon>Bacteria</taxon>
        <taxon>Bacillati</taxon>
        <taxon>Actinomycetota</taxon>
        <taxon>Acidimicrobiia</taxon>
        <taxon>Acidimicrobiales</taxon>
        <taxon>Acidimicrobiaceae</taxon>
        <taxon>Aciditerrimonas</taxon>
    </lineage>
</organism>
<dbReference type="Gene3D" id="1.10.10.10">
    <property type="entry name" value="Winged helix-like DNA-binding domain superfamily/Winged helix DNA-binding domain"/>
    <property type="match status" value="1"/>
</dbReference>
<dbReference type="InterPro" id="IPR039420">
    <property type="entry name" value="WalR-like"/>
</dbReference>
<dbReference type="Pfam" id="PF00072">
    <property type="entry name" value="Response_reg"/>
    <property type="match status" value="1"/>
</dbReference>
<dbReference type="Gene3D" id="6.10.250.690">
    <property type="match status" value="1"/>
</dbReference>
<dbReference type="InterPro" id="IPR001789">
    <property type="entry name" value="Sig_transdc_resp-reg_receiver"/>
</dbReference>
<evidence type="ECO:0000256" key="7">
    <source>
        <dbReference type="PROSITE-ProRule" id="PRU01091"/>
    </source>
</evidence>
<dbReference type="RefSeq" id="WP_248105915.1">
    <property type="nucleotide sequence ID" value="NZ_JAKHEX010000004.1"/>
</dbReference>
<evidence type="ECO:0000256" key="5">
    <source>
        <dbReference type="ARBA" id="ARBA00023163"/>
    </source>
</evidence>
<evidence type="ECO:0000256" key="1">
    <source>
        <dbReference type="ARBA" id="ARBA00022553"/>
    </source>
</evidence>
<feature type="DNA-binding region" description="OmpR/PhoB-type" evidence="7">
    <location>
        <begin position="124"/>
        <end position="221"/>
    </location>
</feature>
<dbReference type="PANTHER" id="PTHR48111">
    <property type="entry name" value="REGULATOR OF RPOS"/>
    <property type="match status" value="1"/>
</dbReference>
<dbReference type="CDD" id="cd00383">
    <property type="entry name" value="trans_reg_C"/>
    <property type="match status" value="1"/>
</dbReference>
<keyword evidence="4 7" id="KW-0238">DNA-binding</keyword>
<accession>A0ABV6C3W5</accession>
<dbReference type="PROSITE" id="PS51755">
    <property type="entry name" value="OMPR_PHOB"/>
    <property type="match status" value="1"/>
</dbReference>
<evidence type="ECO:0000313" key="11">
    <source>
        <dbReference type="Proteomes" id="UP001589788"/>
    </source>
</evidence>